<dbReference type="PANTHER" id="PTHR43142">
    <property type="entry name" value="CARBOXYLIC ESTER HYDROLASE"/>
    <property type="match status" value="1"/>
</dbReference>
<dbReference type="AlphaFoldDB" id="A0A0C9WJV7"/>
<comment type="similarity">
    <text evidence="1 3">Belongs to the type-B carboxylesterase/lipase family.</text>
</comment>
<dbReference type="InterPro" id="IPR002018">
    <property type="entry name" value="CarbesteraseB"/>
</dbReference>
<protein>
    <recommendedName>
        <fullName evidence="3">Carboxylic ester hydrolase</fullName>
        <ecNumber evidence="3">3.1.1.-</ecNumber>
    </recommendedName>
</protein>
<sequence>MSSPKLYHTALKSTFCGNEPVSSTPDAQIHQYLGIQYATVPARFRQSKLRISYPPITDATAHGPICPQVRVGKTAEELLFGISADEIPQQNLKHDEFECLNLNITCPAGLTPHSRIPVMLWVHGGGHRGSGSHWVYDGAPMVRKSIESGTPIMLVTFNFRLGLFGFAASPIIRDDNKLAGEEGTGNYGLRDQRQAMDWLHHYIGDFGGDPNNITLFGSSTGAADIICHLLSRANETQPLFQRAIIQSAVFEPILPDIPTAGWHLSRVMSTLQISQIDSLRAIEADKLVGLGHTLRAIDDGFFFRDDWKSHFEIHHHHHHHHMRNKTLLPHPPSSRSRSRSFRSLRSPSRTRTPRLQLPSTLQPLIIGDSASDSLLWSRPISMWTPNAVVRRVKAICQSLNKASNLLRAYDISSYTPDDEIVDRVLDLVNDARIAWPTECFNENAKRERGGHGVWRYVFDQEGPSRGLPHHAADLIYLFDTTPLPASARPSSTEPEVFYDGPFDCSDDEDVEVVKYDNGARYIEESQWETAVVDEYSYARVRDAINERWIAFAYGEAPWKEDKVFVFGPEGETGERSSGIFEGRRRKQMWKEAFEPLGPQLVQKVGVELSRGPSLGADRA</sequence>
<feature type="compositionally biased region" description="Low complexity" evidence="4">
    <location>
        <begin position="343"/>
        <end position="354"/>
    </location>
</feature>
<name>A0A0C9WJV7_9AGAR</name>
<dbReference type="EC" id="3.1.1.-" evidence="3"/>
<accession>A0A0C9WJV7</accession>
<evidence type="ECO:0000256" key="1">
    <source>
        <dbReference type="ARBA" id="ARBA00005964"/>
    </source>
</evidence>
<evidence type="ECO:0000259" key="5">
    <source>
        <dbReference type="Pfam" id="PF00135"/>
    </source>
</evidence>
<dbReference type="STRING" id="1095629.A0A0C9WJV7"/>
<dbReference type="Pfam" id="PF00135">
    <property type="entry name" value="COesterase"/>
    <property type="match status" value="1"/>
</dbReference>
<dbReference type="Gene3D" id="3.40.50.1820">
    <property type="entry name" value="alpha/beta hydrolase"/>
    <property type="match status" value="1"/>
</dbReference>
<feature type="domain" description="Carboxylesterase type B" evidence="5">
    <location>
        <begin position="25"/>
        <end position="249"/>
    </location>
</feature>
<dbReference type="Proteomes" id="UP000054477">
    <property type="component" value="Unassembled WGS sequence"/>
</dbReference>
<dbReference type="PANTHER" id="PTHR43142:SF5">
    <property type="entry name" value="CARBOXYLIC ESTER HYDROLASE"/>
    <property type="match status" value="1"/>
</dbReference>
<evidence type="ECO:0000256" key="2">
    <source>
        <dbReference type="ARBA" id="ARBA00022801"/>
    </source>
</evidence>
<dbReference type="InterPro" id="IPR019826">
    <property type="entry name" value="Carboxylesterase_B_AS"/>
</dbReference>
<feature type="region of interest" description="Disordered" evidence="4">
    <location>
        <begin position="320"/>
        <end position="354"/>
    </location>
</feature>
<dbReference type="InterPro" id="IPR029058">
    <property type="entry name" value="AB_hydrolase_fold"/>
</dbReference>
<evidence type="ECO:0000256" key="3">
    <source>
        <dbReference type="RuleBase" id="RU361235"/>
    </source>
</evidence>
<dbReference type="GO" id="GO:0016787">
    <property type="term" value="F:hydrolase activity"/>
    <property type="evidence" value="ECO:0007669"/>
    <property type="project" value="UniProtKB-KW"/>
</dbReference>
<evidence type="ECO:0000313" key="7">
    <source>
        <dbReference type="Proteomes" id="UP000054477"/>
    </source>
</evidence>
<dbReference type="ESTHER" id="9agar-a0a0c9wjv7">
    <property type="family name" value="Fungal_carboxylesterase_lipase"/>
</dbReference>
<dbReference type="SUPFAM" id="SSF53474">
    <property type="entry name" value="alpha/beta-Hydrolases"/>
    <property type="match status" value="1"/>
</dbReference>
<dbReference type="PROSITE" id="PS00122">
    <property type="entry name" value="CARBOXYLESTERASE_B_1"/>
    <property type="match status" value="1"/>
</dbReference>
<evidence type="ECO:0000313" key="6">
    <source>
        <dbReference type="EMBL" id="KIJ95364.1"/>
    </source>
</evidence>
<dbReference type="OrthoDB" id="3200163at2759"/>
<dbReference type="HOGENOM" id="CLU_006586_14_2_1"/>
<organism evidence="6 7">
    <name type="scientific">Laccaria amethystina LaAM-08-1</name>
    <dbReference type="NCBI Taxonomy" id="1095629"/>
    <lineage>
        <taxon>Eukaryota</taxon>
        <taxon>Fungi</taxon>
        <taxon>Dikarya</taxon>
        <taxon>Basidiomycota</taxon>
        <taxon>Agaricomycotina</taxon>
        <taxon>Agaricomycetes</taxon>
        <taxon>Agaricomycetidae</taxon>
        <taxon>Agaricales</taxon>
        <taxon>Agaricineae</taxon>
        <taxon>Hydnangiaceae</taxon>
        <taxon>Laccaria</taxon>
    </lineage>
</organism>
<dbReference type="EMBL" id="KN838759">
    <property type="protein sequence ID" value="KIJ95364.1"/>
    <property type="molecule type" value="Genomic_DNA"/>
</dbReference>
<reference evidence="7" key="2">
    <citation type="submission" date="2015-01" db="EMBL/GenBank/DDBJ databases">
        <title>Evolutionary Origins and Diversification of the Mycorrhizal Mutualists.</title>
        <authorList>
            <consortium name="DOE Joint Genome Institute"/>
            <consortium name="Mycorrhizal Genomics Consortium"/>
            <person name="Kohler A."/>
            <person name="Kuo A."/>
            <person name="Nagy L.G."/>
            <person name="Floudas D."/>
            <person name="Copeland A."/>
            <person name="Barry K.W."/>
            <person name="Cichocki N."/>
            <person name="Veneault-Fourrey C."/>
            <person name="LaButti K."/>
            <person name="Lindquist E.A."/>
            <person name="Lipzen A."/>
            <person name="Lundell T."/>
            <person name="Morin E."/>
            <person name="Murat C."/>
            <person name="Riley R."/>
            <person name="Ohm R."/>
            <person name="Sun H."/>
            <person name="Tunlid A."/>
            <person name="Henrissat B."/>
            <person name="Grigoriev I.V."/>
            <person name="Hibbett D.S."/>
            <person name="Martin F."/>
        </authorList>
    </citation>
    <scope>NUCLEOTIDE SEQUENCE [LARGE SCALE GENOMIC DNA]</scope>
    <source>
        <strain evidence="7">LaAM-08-1</strain>
    </source>
</reference>
<gene>
    <name evidence="6" type="ORF">K443DRAFT_330104</name>
</gene>
<keyword evidence="7" id="KW-1185">Reference proteome</keyword>
<keyword evidence="2 3" id="KW-0378">Hydrolase</keyword>
<evidence type="ECO:0000256" key="4">
    <source>
        <dbReference type="SAM" id="MobiDB-lite"/>
    </source>
</evidence>
<proteinExistence type="inferred from homology"/>
<reference evidence="6 7" key="1">
    <citation type="submission" date="2014-04" db="EMBL/GenBank/DDBJ databases">
        <authorList>
            <consortium name="DOE Joint Genome Institute"/>
            <person name="Kuo A."/>
            <person name="Kohler A."/>
            <person name="Nagy L.G."/>
            <person name="Floudas D."/>
            <person name="Copeland A."/>
            <person name="Barry K.W."/>
            <person name="Cichocki N."/>
            <person name="Veneault-Fourrey C."/>
            <person name="LaButti K."/>
            <person name="Lindquist E.A."/>
            <person name="Lipzen A."/>
            <person name="Lundell T."/>
            <person name="Morin E."/>
            <person name="Murat C."/>
            <person name="Sun H."/>
            <person name="Tunlid A."/>
            <person name="Henrissat B."/>
            <person name="Grigoriev I.V."/>
            <person name="Hibbett D.S."/>
            <person name="Martin F."/>
            <person name="Nordberg H.P."/>
            <person name="Cantor M.N."/>
            <person name="Hua S.X."/>
        </authorList>
    </citation>
    <scope>NUCLEOTIDE SEQUENCE [LARGE SCALE GENOMIC DNA]</scope>
    <source>
        <strain evidence="6 7">LaAM-08-1</strain>
    </source>
</reference>